<reference evidence="12 13" key="1">
    <citation type="journal article" date="2012" name="Science">
        <title>The Paleozoic origin of enzymatic lignin decomposition reconstructed from 31 fungal genomes.</title>
        <authorList>
            <person name="Floudas D."/>
            <person name="Binder M."/>
            <person name="Riley R."/>
            <person name="Barry K."/>
            <person name="Blanchette R.A."/>
            <person name="Henrissat B."/>
            <person name="Martinez A.T."/>
            <person name="Otillar R."/>
            <person name="Spatafora J.W."/>
            <person name="Yadav J.S."/>
            <person name="Aerts A."/>
            <person name="Benoit I."/>
            <person name="Boyd A."/>
            <person name="Carlson A."/>
            <person name="Copeland A."/>
            <person name="Coutinho P.M."/>
            <person name="de Vries R.P."/>
            <person name="Ferreira P."/>
            <person name="Findley K."/>
            <person name="Foster B."/>
            <person name="Gaskell J."/>
            <person name="Glotzer D."/>
            <person name="Gorecki P."/>
            <person name="Heitman J."/>
            <person name="Hesse C."/>
            <person name="Hori C."/>
            <person name="Igarashi K."/>
            <person name="Jurgens J.A."/>
            <person name="Kallen N."/>
            <person name="Kersten P."/>
            <person name="Kohler A."/>
            <person name="Kuees U."/>
            <person name="Kumar T.K.A."/>
            <person name="Kuo A."/>
            <person name="LaButti K."/>
            <person name="Larrondo L.F."/>
            <person name="Lindquist E."/>
            <person name="Ling A."/>
            <person name="Lombard V."/>
            <person name="Lucas S."/>
            <person name="Lundell T."/>
            <person name="Martin R."/>
            <person name="McLaughlin D.J."/>
            <person name="Morgenstern I."/>
            <person name="Morin E."/>
            <person name="Murat C."/>
            <person name="Nagy L.G."/>
            <person name="Nolan M."/>
            <person name="Ohm R.A."/>
            <person name="Patyshakuliyeva A."/>
            <person name="Rokas A."/>
            <person name="Ruiz-Duenas F.J."/>
            <person name="Sabat G."/>
            <person name="Salamov A."/>
            <person name="Samejima M."/>
            <person name="Schmutz J."/>
            <person name="Slot J.C."/>
            <person name="St John F."/>
            <person name="Stenlid J."/>
            <person name="Sun H."/>
            <person name="Sun S."/>
            <person name="Syed K."/>
            <person name="Tsang A."/>
            <person name="Wiebenga A."/>
            <person name="Young D."/>
            <person name="Pisabarro A."/>
            <person name="Eastwood D.C."/>
            <person name="Martin F."/>
            <person name="Cullen D."/>
            <person name="Grigoriev I.V."/>
            <person name="Hibbett D.S."/>
        </authorList>
    </citation>
    <scope>NUCLEOTIDE SEQUENCE [LARGE SCALE GENOMIC DNA]</scope>
    <source>
        <strain evidence="12 13">MD-104</strain>
    </source>
</reference>
<dbReference type="Gene3D" id="1.10.510.10">
    <property type="entry name" value="Transferase(Phosphotransferase) domain 1"/>
    <property type="match status" value="1"/>
</dbReference>
<feature type="region of interest" description="Disordered" evidence="10">
    <location>
        <begin position="367"/>
        <end position="397"/>
    </location>
</feature>
<feature type="compositionally biased region" description="Polar residues" evidence="10">
    <location>
        <begin position="243"/>
        <end position="255"/>
    </location>
</feature>
<evidence type="ECO:0000256" key="4">
    <source>
        <dbReference type="ARBA" id="ARBA00022741"/>
    </source>
</evidence>
<dbReference type="GO" id="GO:0005737">
    <property type="term" value="C:cytoplasm"/>
    <property type="evidence" value="ECO:0007669"/>
    <property type="project" value="TreeGrafter"/>
</dbReference>
<feature type="domain" description="Protein kinase" evidence="11">
    <location>
        <begin position="45"/>
        <end position="583"/>
    </location>
</feature>
<dbReference type="GO" id="GO:0000245">
    <property type="term" value="P:spliceosomal complex assembly"/>
    <property type="evidence" value="ECO:0007669"/>
    <property type="project" value="TreeGrafter"/>
</dbReference>
<dbReference type="InterPro" id="IPR000719">
    <property type="entry name" value="Prot_kinase_dom"/>
</dbReference>
<dbReference type="PROSITE" id="PS50011">
    <property type="entry name" value="PROTEIN_KINASE_DOM"/>
    <property type="match status" value="1"/>
</dbReference>
<dbReference type="InterPro" id="IPR011009">
    <property type="entry name" value="Kinase-like_dom_sf"/>
</dbReference>
<dbReference type="AlphaFoldDB" id="A0A2H3JD99"/>
<organism evidence="12 13">
    <name type="scientific">Wolfiporia cocos (strain MD-104)</name>
    <name type="common">Brown rot fungus</name>
    <dbReference type="NCBI Taxonomy" id="742152"/>
    <lineage>
        <taxon>Eukaryota</taxon>
        <taxon>Fungi</taxon>
        <taxon>Dikarya</taxon>
        <taxon>Basidiomycota</taxon>
        <taxon>Agaricomycotina</taxon>
        <taxon>Agaricomycetes</taxon>
        <taxon>Polyporales</taxon>
        <taxon>Phaeolaceae</taxon>
        <taxon>Wolfiporia</taxon>
    </lineage>
</organism>
<feature type="compositionally biased region" description="Basic and acidic residues" evidence="10">
    <location>
        <begin position="614"/>
        <end position="629"/>
    </location>
</feature>
<evidence type="ECO:0000256" key="9">
    <source>
        <dbReference type="PROSITE-ProRule" id="PRU10141"/>
    </source>
</evidence>
<dbReference type="EC" id="2.7.11.1" evidence="1"/>
<dbReference type="OrthoDB" id="2649at2759"/>
<feature type="compositionally biased region" description="Polar residues" evidence="10">
    <location>
        <begin position="288"/>
        <end position="301"/>
    </location>
</feature>
<feature type="compositionally biased region" description="Polar residues" evidence="10">
    <location>
        <begin position="383"/>
        <end position="397"/>
    </location>
</feature>
<feature type="region of interest" description="Disordered" evidence="10">
    <location>
        <begin position="673"/>
        <end position="697"/>
    </location>
</feature>
<feature type="region of interest" description="Disordered" evidence="10">
    <location>
        <begin position="103"/>
        <end position="123"/>
    </location>
</feature>
<dbReference type="GO" id="GO:0005634">
    <property type="term" value="C:nucleus"/>
    <property type="evidence" value="ECO:0007669"/>
    <property type="project" value="TreeGrafter"/>
</dbReference>
<dbReference type="PROSITE" id="PS00108">
    <property type="entry name" value="PROTEIN_KINASE_ST"/>
    <property type="match status" value="1"/>
</dbReference>
<evidence type="ECO:0000313" key="13">
    <source>
        <dbReference type="Proteomes" id="UP000218811"/>
    </source>
</evidence>
<feature type="region of interest" description="Disordered" evidence="10">
    <location>
        <begin position="607"/>
        <end position="645"/>
    </location>
</feature>
<proteinExistence type="predicted"/>
<dbReference type="SUPFAM" id="SSF56112">
    <property type="entry name" value="Protein kinase-like (PK-like)"/>
    <property type="match status" value="1"/>
</dbReference>
<protein>
    <recommendedName>
        <fullName evidence="1">non-specific serine/threonine protein kinase</fullName>
        <ecNumber evidence="1">2.7.11.1</ecNumber>
    </recommendedName>
</protein>
<evidence type="ECO:0000256" key="7">
    <source>
        <dbReference type="ARBA" id="ARBA00047899"/>
    </source>
</evidence>
<evidence type="ECO:0000256" key="3">
    <source>
        <dbReference type="ARBA" id="ARBA00022679"/>
    </source>
</evidence>
<name>A0A2H3JD99_WOLCO</name>
<dbReference type="PANTHER" id="PTHR47634:SF9">
    <property type="entry name" value="PROTEIN KINASE DOMAIN-CONTAINING PROTEIN-RELATED"/>
    <property type="match status" value="1"/>
</dbReference>
<dbReference type="Pfam" id="PF00069">
    <property type="entry name" value="Pkinase"/>
    <property type="match status" value="2"/>
</dbReference>
<feature type="region of interest" description="Disordered" evidence="10">
    <location>
        <begin position="219"/>
        <end position="354"/>
    </location>
</feature>
<gene>
    <name evidence="12" type="ORF">WOLCODRAFT_141300</name>
</gene>
<evidence type="ECO:0000256" key="5">
    <source>
        <dbReference type="ARBA" id="ARBA00022777"/>
    </source>
</evidence>
<dbReference type="Proteomes" id="UP000218811">
    <property type="component" value="Unassembled WGS sequence"/>
</dbReference>
<sequence length="697" mass="75665">MSHAGSYESSHSHSVMTEDEEDWEDYVKGGYHPVHIGDTFSDGRYVVVRKLGWGHFSTVWLARDTKMNRHVALKVVKSAPRYTETALDEIKLLQRLITSATPPIPPTAAYPNPPPSPSQTHPGRSHVISFLDHFRHKGPNGTHVCMVFEVLGENLLGLIKRHQNKGVPMPLVKQIAKQILLGLDYMHRCCGVIHTDLKPENVLISIDDVESIIAAELAAQSASATPPPTRLVGVPPSRGRGGNQTPRSETVYITGSQPLPSPSSSFGSSSHLDRWSFGMSKIDGENDNGASGSTPADTSAGASADEGKDRRADSAGEAAERMSGVTLNASPFGEKTRPEKAKPPAGPSLLSQLAQAGSSAAAAITEVPVPGPSSAGTLPPTPLYTSEPSSYQDSSMVLPPSTSVMSVDAMPVPEAMMEKITVKIADLGNATWVEHHFTDDIQTRQYRCPEVILGAKWGPSADIWSVACIIFELLTGGDYLFDPASGSRYSKDDDHIAQIMELMGEFPKSIAFSGKYSSDFFNRKGELRHIQKLRFWPLEAVLHDKYLLPKEEADLIASFLTPMLRLHPDKRAPASELIHHKWLEDVVVQGEIDVQRREEEERRRRLAAAAGRQASKESTSEVDAMKPVDADEAQSPQSLTLGADLDRVVPVPRLTTPVPSTADAKENVHAHVRPGSNVVPTLHAIPTNGKAPAVYKS</sequence>
<dbReference type="GO" id="GO:0004674">
    <property type="term" value="F:protein serine/threonine kinase activity"/>
    <property type="evidence" value="ECO:0007669"/>
    <property type="project" value="UniProtKB-KW"/>
</dbReference>
<comment type="catalytic activity">
    <reaction evidence="8">
        <text>L-seryl-[protein] + ATP = O-phospho-L-seryl-[protein] + ADP + H(+)</text>
        <dbReference type="Rhea" id="RHEA:17989"/>
        <dbReference type="Rhea" id="RHEA-COMP:9863"/>
        <dbReference type="Rhea" id="RHEA-COMP:11604"/>
        <dbReference type="ChEBI" id="CHEBI:15378"/>
        <dbReference type="ChEBI" id="CHEBI:29999"/>
        <dbReference type="ChEBI" id="CHEBI:30616"/>
        <dbReference type="ChEBI" id="CHEBI:83421"/>
        <dbReference type="ChEBI" id="CHEBI:456216"/>
        <dbReference type="EC" id="2.7.11.1"/>
    </reaction>
</comment>
<dbReference type="PANTHER" id="PTHR47634">
    <property type="entry name" value="PROTEIN KINASE DOMAIN-CONTAINING PROTEIN-RELATED"/>
    <property type="match status" value="1"/>
</dbReference>
<keyword evidence="5 12" id="KW-0418">Kinase</keyword>
<evidence type="ECO:0000259" key="11">
    <source>
        <dbReference type="PROSITE" id="PS50011"/>
    </source>
</evidence>
<dbReference type="FunFam" id="1.10.510.10:FF:000409">
    <property type="entry name" value="CMGC/SRPK protein kinase"/>
    <property type="match status" value="1"/>
</dbReference>
<feature type="binding site" evidence="9">
    <location>
        <position position="74"/>
    </location>
    <ligand>
        <name>ATP</name>
        <dbReference type="ChEBI" id="CHEBI:30616"/>
    </ligand>
</feature>
<keyword evidence="3" id="KW-0808">Transferase</keyword>
<evidence type="ECO:0000313" key="12">
    <source>
        <dbReference type="EMBL" id="PCH39545.1"/>
    </source>
</evidence>
<evidence type="ECO:0000256" key="8">
    <source>
        <dbReference type="ARBA" id="ARBA00048679"/>
    </source>
</evidence>
<comment type="catalytic activity">
    <reaction evidence="7">
        <text>L-threonyl-[protein] + ATP = O-phospho-L-threonyl-[protein] + ADP + H(+)</text>
        <dbReference type="Rhea" id="RHEA:46608"/>
        <dbReference type="Rhea" id="RHEA-COMP:11060"/>
        <dbReference type="Rhea" id="RHEA-COMP:11605"/>
        <dbReference type="ChEBI" id="CHEBI:15378"/>
        <dbReference type="ChEBI" id="CHEBI:30013"/>
        <dbReference type="ChEBI" id="CHEBI:30616"/>
        <dbReference type="ChEBI" id="CHEBI:61977"/>
        <dbReference type="ChEBI" id="CHEBI:456216"/>
        <dbReference type="EC" id="2.7.11.1"/>
    </reaction>
</comment>
<dbReference type="GO" id="GO:0005524">
    <property type="term" value="F:ATP binding"/>
    <property type="evidence" value="ECO:0007669"/>
    <property type="project" value="UniProtKB-UniRule"/>
</dbReference>
<evidence type="ECO:0000256" key="6">
    <source>
        <dbReference type="ARBA" id="ARBA00022840"/>
    </source>
</evidence>
<dbReference type="PROSITE" id="PS00107">
    <property type="entry name" value="PROTEIN_KINASE_ATP"/>
    <property type="match status" value="1"/>
</dbReference>
<dbReference type="OMA" id="NHKGPNG"/>
<keyword evidence="4 9" id="KW-0547">Nucleotide-binding</keyword>
<dbReference type="EMBL" id="KB468009">
    <property type="protein sequence ID" value="PCH39545.1"/>
    <property type="molecule type" value="Genomic_DNA"/>
</dbReference>
<keyword evidence="2" id="KW-0723">Serine/threonine-protein kinase</keyword>
<dbReference type="InterPro" id="IPR008271">
    <property type="entry name" value="Ser/Thr_kinase_AS"/>
</dbReference>
<dbReference type="Gene3D" id="3.30.200.20">
    <property type="entry name" value="Phosphorylase Kinase, domain 1"/>
    <property type="match status" value="1"/>
</dbReference>
<evidence type="ECO:0000256" key="10">
    <source>
        <dbReference type="SAM" id="MobiDB-lite"/>
    </source>
</evidence>
<dbReference type="STRING" id="742152.A0A2H3JD99"/>
<keyword evidence="13" id="KW-1185">Reference proteome</keyword>
<dbReference type="SMART" id="SM00220">
    <property type="entry name" value="S_TKc"/>
    <property type="match status" value="1"/>
</dbReference>
<evidence type="ECO:0000256" key="1">
    <source>
        <dbReference type="ARBA" id="ARBA00012513"/>
    </source>
</evidence>
<dbReference type="GO" id="GO:0050684">
    <property type="term" value="P:regulation of mRNA processing"/>
    <property type="evidence" value="ECO:0007669"/>
    <property type="project" value="TreeGrafter"/>
</dbReference>
<accession>A0A2H3JD99</accession>
<feature type="compositionally biased region" description="Basic and acidic residues" evidence="10">
    <location>
        <begin position="305"/>
        <end position="320"/>
    </location>
</feature>
<keyword evidence="6 9" id="KW-0067">ATP-binding</keyword>
<feature type="compositionally biased region" description="Pro residues" evidence="10">
    <location>
        <begin position="103"/>
        <end position="117"/>
    </location>
</feature>
<feature type="compositionally biased region" description="Low complexity" evidence="10">
    <location>
        <begin position="256"/>
        <end position="270"/>
    </location>
</feature>
<evidence type="ECO:0000256" key="2">
    <source>
        <dbReference type="ARBA" id="ARBA00022527"/>
    </source>
</evidence>
<dbReference type="InterPro" id="IPR051334">
    <property type="entry name" value="SRPK"/>
</dbReference>
<dbReference type="InterPro" id="IPR017441">
    <property type="entry name" value="Protein_kinase_ATP_BS"/>
</dbReference>
<dbReference type="FunFam" id="3.30.200.20:FF:000076">
    <property type="entry name" value="CMGC/SRPK protein kinase"/>
    <property type="match status" value="1"/>
</dbReference>